<feature type="region of interest" description="Disordered" evidence="1">
    <location>
        <begin position="229"/>
        <end position="336"/>
    </location>
</feature>
<feature type="region of interest" description="Disordered" evidence="1">
    <location>
        <begin position="85"/>
        <end position="199"/>
    </location>
</feature>
<name>K0RX27_THAOC</name>
<protein>
    <submittedName>
        <fullName evidence="2">Uncharacterized protein</fullName>
    </submittedName>
</protein>
<evidence type="ECO:0000256" key="1">
    <source>
        <dbReference type="SAM" id="MobiDB-lite"/>
    </source>
</evidence>
<feature type="compositionally biased region" description="Low complexity" evidence="1">
    <location>
        <begin position="148"/>
        <end position="162"/>
    </location>
</feature>
<sequence length="336" mass="35013">SPPSSADPAPQAGQRLDRAGTRPAPPQPVREPPEAEPSRLSRPLQGVEVHEAAGLVGGELGVVLETPHDRLGVPRAELGEEVALRRGVGRGGVRDPLEGLEVEVPSEAGQERPGLAPRRADRKQRRPQSGPQRAARRGRVRRRRRPKGAAGPSRRPLLPRLPQQGEVLRRIERQTNVVVLEKNRGREKKQSSTAAPPPFSLRVCALPVFRAAGLPAGALVDAAPPGVRPAGLSPASVVPREAPSRPSFSGGGGGRGVSAAPPGLVCPSSPRPTWGHSAPSRRGVLPPLASPCIPGASPSGPSPRAPEGPVPPSSRRSSDTVSLARVLARGPLGTLL</sequence>
<comment type="caution">
    <text evidence="2">The sequence shown here is derived from an EMBL/GenBank/DDBJ whole genome shotgun (WGS) entry which is preliminary data.</text>
</comment>
<proteinExistence type="predicted"/>
<accession>K0RX27</accession>
<evidence type="ECO:0000313" key="2">
    <source>
        <dbReference type="EMBL" id="EJK57009.1"/>
    </source>
</evidence>
<gene>
    <name evidence="2" type="ORF">THAOC_22994</name>
</gene>
<feature type="compositionally biased region" description="Basic residues" evidence="1">
    <location>
        <begin position="134"/>
        <end position="147"/>
    </location>
</feature>
<feature type="non-terminal residue" evidence="2">
    <location>
        <position position="1"/>
    </location>
</feature>
<reference evidence="2 3" key="1">
    <citation type="journal article" date="2012" name="Genome Biol.">
        <title>Genome and low-iron response of an oceanic diatom adapted to chronic iron limitation.</title>
        <authorList>
            <person name="Lommer M."/>
            <person name="Specht M."/>
            <person name="Roy A.S."/>
            <person name="Kraemer L."/>
            <person name="Andreson R."/>
            <person name="Gutowska M.A."/>
            <person name="Wolf J."/>
            <person name="Bergner S.V."/>
            <person name="Schilhabel M.B."/>
            <person name="Klostermeier U.C."/>
            <person name="Beiko R.G."/>
            <person name="Rosenstiel P."/>
            <person name="Hippler M."/>
            <person name="Laroche J."/>
        </authorList>
    </citation>
    <scope>NUCLEOTIDE SEQUENCE [LARGE SCALE GENOMIC DNA]</scope>
    <source>
        <strain evidence="2 3">CCMP1005</strain>
    </source>
</reference>
<keyword evidence="3" id="KW-1185">Reference proteome</keyword>
<dbReference type="Proteomes" id="UP000266841">
    <property type="component" value="Unassembled WGS sequence"/>
</dbReference>
<evidence type="ECO:0000313" key="3">
    <source>
        <dbReference type="Proteomes" id="UP000266841"/>
    </source>
</evidence>
<dbReference type="AlphaFoldDB" id="K0RX27"/>
<organism evidence="2 3">
    <name type="scientific">Thalassiosira oceanica</name>
    <name type="common">Marine diatom</name>
    <dbReference type="NCBI Taxonomy" id="159749"/>
    <lineage>
        <taxon>Eukaryota</taxon>
        <taxon>Sar</taxon>
        <taxon>Stramenopiles</taxon>
        <taxon>Ochrophyta</taxon>
        <taxon>Bacillariophyta</taxon>
        <taxon>Coscinodiscophyceae</taxon>
        <taxon>Thalassiosirophycidae</taxon>
        <taxon>Thalassiosirales</taxon>
        <taxon>Thalassiosiraceae</taxon>
        <taxon>Thalassiosira</taxon>
    </lineage>
</organism>
<feature type="compositionally biased region" description="Low complexity" evidence="1">
    <location>
        <begin position="1"/>
        <end position="12"/>
    </location>
</feature>
<feature type="region of interest" description="Disordered" evidence="1">
    <location>
        <begin position="1"/>
        <end position="46"/>
    </location>
</feature>
<feature type="compositionally biased region" description="Pro residues" evidence="1">
    <location>
        <begin position="300"/>
        <end position="312"/>
    </location>
</feature>
<feature type="compositionally biased region" description="Basic and acidic residues" evidence="1">
    <location>
        <begin position="181"/>
        <end position="190"/>
    </location>
</feature>
<feature type="compositionally biased region" description="Low complexity" evidence="1">
    <location>
        <begin position="290"/>
        <end position="299"/>
    </location>
</feature>
<dbReference type="EMBL" id="AGNL01029839">
    <property type="protein sequence ID" value="EJK57009.1"/>
    <property type="molecule type" value="Genomic_DNA"/>
</dbReference>